<dbReference type="SMART" id="SM00248">
    <property type="entry name" value="ANK"/>
    <property type="match status" value="2"/>
</dbReference>
<keyword evidence="2 3" id="KW-0040">ANK repeat</keyword>
<feature type="repeat" description="ANK" evidence="3">
    <location>
        <begin position="54"/>
        <end position="86"/>
    </location>
</feature>
<dbReference type="OrthoDB" id="194358at2759"/>
<dbReference type="PANTHER" id="PTHR24198:SF165">
    <property type="entry name" value="ANKYRIN REPEAT-CONTAINING PROTEIN-RELATED"/>
    <property type="match status" value="1"/>
</dbReference>
<organism evidence="4 5">
    <name type="scientific">Botryobasidium botryosum (strain FD-172 SS1)</name>
    <dbReference type="NCBI Taxonomy" id="930990"/>
    <lineage>
        <taxon>Eukaryota</taxon>
        <taxon>Fungi</taxon>
        <taxon>Dikarya</taxon>
        <taxon>Basidiomycota</taxon>
        <taxon>Agaricomycotina</taxon>
        <taxon>Agaricomycetes</taxon>
        <taxon>Cantharellales</taxon>
        <taxon>Botryobasidiaceae</taxon>
        <taxon>Botryobasidium</taxon>
    </lineage>
</organism>
<name>A0A067LYZ8_BOTB1</name>
<dbReference type="PANTHER" id="PTHR24198">
    <property type="entry name" value="ANKYRIN REPEAT AND PROTEIN KINASE DOMAIN-CONTAINING PROTEIN"/>
    <property type="match status" value="1"/>
</dbReference>
<dbReference type="AlphaFoldDB" id="A0A067LYZ8"/>
<evidence type="ECO:0000256" key="1">
    <source>
        <dbReference type="ARBA" id="ARBA00022737"/>
    </source>
</evidence>
<feature type="non-terminal residue" evidence="4">
    <location>
        <position position="92"/>
    </location>
</feature>
<feature type="repeat" description="ANK" evidence="3">
    <location>
        <begin position="17"/>
        <end position="53"/>
    </location>
</feature>
<accession>A0A067LYZ8</accession>
<dbReference type="InParanoid" id="A0A067LYZ8"/>
<evidence type="ECO:0000256" key="2">
    <source>
        <dbReference type="ARBA" id="ARBA00023043"/>
    </source>
</evidence>
<feature type="non-terminal residue" evidence="4">
    <location>
        <position position="1"/>
    </location>
</feature>
<evidence type="ECO:0000313" key="5">
    <source>
        <dbReference type="Proteomes" id="UP000027195"/>
    </source>
</evidence>
<sequence>VLALLDAGADPNFRGAQGFRPLHLASELIDRPDGIDAVISLIRMGADVNAKNEFGHTALVTAAATGSPPAIHILLEHGADPLIYDQDGYGPL</sequence>
<dbReference type="PROSITE" id="PS50297">
    <property type="entry name" value="ANK_REP_REGION"/>
    <property type="match status" value="1"/>
</dbReference>
<keyword evidence="5" id="KW-1185">Reference proteome</keyword>
<dbReference type="PROSITE" id="PS50088">
    <property type="entry name" value="ANK_REPEAT"/>
    <property type="match status" value="2"/>
</dbReference>
<dbReference type="InterPro" id="IPR036770">
    <property type="entry name" value="Ankyrin_rpt-contain_sf"/>
</dbReference>
<dbReference type="Proteomes" id="UP000027195">
    <property type="component" value="Unassembled WGS sequence"/>
</dbReference>
<dbReference type="Pfam" id="PF12796">
    <property type="entry name" value="Ank_2"/>
    <property type="match status" value="1"/>
</dbReference>
<evidence type="ECO:0000313" key="4">
    <source>
        <dbReference type="EMBL" id="KDQ07605.1"/>
    </source>
</evidence>
<protein>
    <submittedName>
        <fullName evidence="4">Uncharacterized protein</fullName>
    </submittedName>
</protein>
<dbReference type="Gene3D" id="1.25.40.20">
    <property type="entry name" value="Ankyrin repeat-containing domain"/>
    <property type="match status" value="1"/>
</dbReference>
<dbReference type="HOGENOM" id="CLU_000134_45_4_1"/>
<reference evidence="5" key="1">
    <citation type="journal article" date="2014" name="Proc. Natl. Acad. Sci. U.S.A.">
        <title>Extensive sampling of basidiomycete genomes demonstrates inadequacy of the white-rot/brown-rot paradigm for wood decay fungi.</title>
        <authorList>
            <person name="Riley R."/>
            <person name="Salamov A.A."/>
            <person name="Brown D.W."/>
            <person name="Nagy L.G."/>
            <person name="Floudas D."/>
            <person name="Held B.W."/>
            <person name="Levasseur A."/>
            <person name="Lombard V."/>
            <person name="Morin E."/>
            <person name="Otillar R."/>
            <person name="Lindquist E.A."/>
            <person name="Sun H."/>
            <person name="LaButti K.M."/>
            <person name="Schmutz J."/>
            <person name="Jabbour D."/>
            <person name="Luo H."/>
            <person name="Baker S.E."/>
            <person name="Pisabarro A.G."/>
            <person name="Walton J.D."/>
            <person name="Blanchette R.A."/>
            <person name="Henrissat B."/>
            <person name="Martin F."/>
            <person name="Cullen D."/>
            <person name="Hibbett D.S."/>
            <person name="Grigoriev I.V."/>
        </authorList>
    </citation>
    <scope>NUCLEOTIDE SEQUENCE [LARGE SCALE GENOMIC DNA]</scope>
    <source>
        <strain evidence="5">FD-172 SS1</strain>
    </source>
</reference>
<dbReference type="EMBL" id="KL198104">
    <property type="protein sequence ID" value="KDQ07605.1"/>
    <property type="molecule type" value="Genomic_DNA"/>
</dbReference>
<proteinExistence type="predicted"/>
<evidence type="ECO:0000256" key="3">
    <source>
        <dbReference type="PROSITE-ProRule" id="PRU00023"/>
    </source>
</evidence>
<keyword evidence="1" id="KW-0677">Repeat</keyword>
<dbReference type="SUPFAM" id="SSF48403">
    <property type="entry name" value="Ankyrin repeat"/>
    <property type="match status" value="1"/>
</dbReference>
<dbReference type="InterPro" id="IPR002110">
    <property type="entry name" value="Ankyrin_rpt"/>
</dbReference>
<gene>
    <name evidence="4" type="ORF">BOTBODRAFT_85936</name>
</gene>